<feature type="signal peptide" evidence="1">
    <location>
        <begin position="1"/>
        <end position="35"/>
    </location>
</feature>
<gene>
    <name evidence="2" type="ORF">GGR38_001165</name>
</gene>
<dbReference type="PROSITE" id="PS51318">
    <property type="entry name" value="TAT"/>
    <property type="match status" value="1"/>
</dbReference>
<sequence length="186" mass="19839">MSDEAPMSPPRRALIRNLALAGMAAQLASPAPALAQSPPPFPLDFHGTGPIPWFARAFHLYTAQDGKSRIESLPVNAPAMGEIALFLRREAERVSIGGTGPNAGFSFHVANQPTLLIPIFGTMLIGLEDGSFHELRHGDIAIAEDCSGKGHISRAGPQGSFMASVQMPKALCPAIGSSERDKLWFR</sequence>
<evidence type="ECO:0008006" key="4">
    <source>
        <dbReference type="Google" id="ProtNLM"/>
    </source>
</evidence>
<dbReference type="InterPro" id="IPR006311">
    <property type="entry name" value="TAT_signal"/>
</dbReference>
<name>A0A7W6G5G5_9SPHN</name>
<keyword evidence="1" id="KW-0732">Signal</keyword>
<accession>A0A7W6G5G5</accession>
<dbReference type="AlphaFoldDB" id="A0A7W6G5G5"/>
<protein>
    <recommendedName>
        <fullName evidence="4">Cupin 2 conserved barrel domain-containing protein</fullName>
    </recommendedName>
</protein>
<dbReference type="RefSeq" id="WP_183623565.1">
    <property type="nucleotide sequence ID" value="NZ_JACIDX010000003.1"/>
</dbReference>
<dbReference type="Proteomes" id="UP000548867">
    <property type="component" value="Unassembled WGS sequence"/>
</dbReference>
<proteinExistence type="predicted"/>
<evidence type="ECO:0000256" key="1">
    <source>
        <dbReference type="SAM" id="SignalP"/>
    </source>
</evidence>
<evidence type="ECO:0000313" key="2">
    <source>
        <dbReference type="EMBL" id="MBB3954238.1"/>
    </source>
</evidence>
<organism evidence="2 3">
    <name type="scientific">Novosphingobium sediminicola</name>
    <dbReference type="NCBI Taxonomy" id="563162"/>
    <lineage>
        <taxon>Bacteria</taxon>
        <taxon>Pseudomonadati</taxon>
        <taxon>Pseudomonadota</taxon>
        <taxon>Alphaproteobacteria</taxon>
        <taxon>Sphingomonadales</taxon>
        <taxon>Sphingomonadaceae</taxon>
        <taxon>Novosphingobium</taxon>
    </lineage>
</organism>
<reference evidence="2 3" key="1">
    <citation type="submission" date="2020-08" db="EMBL/GenBank/DDBJ databases">
        <title>Genomic Encyclopedia of Type Strains, Phase IV (KMG-IV): sequencing the most valuable type-strain genomes for metagenomic binning, comparative biology and taxonomic classification.</title>
        <authorList>
            <person name="Goeker M."/>
        </authorList>
    </citation>
    <scope>NUCLEOTIDE SEQUENCE [LARGE SCALE GENOMIC DNA]</scope>
    <source>
        <strain evidence="2 3">DSM 27057</strain>
    </source>
</reference>
<comment type="caution">
    <text evidence="2">The sequence shown here is derived from an EMBL/GenBank/DDBJ whole genome shotgun (WGS) entry which is preliminary data.</text>
</comment>
<evidence type="ECO:0000313" key="3">
    <source>
        <dbReference type="Proteomes" id="UP000548867"/>
    </source>
</evidence>
<dbReference type="EMBL" id="JACIDX010000003">
    <property type="protein sequence ID" value="MBB3954238.1"/>
    <property type="molecule type" value="Genomic_DNA"/>
</dbReference>
<feature type="chain" id="PRO_5031311233" description="Cupin 2 conserved barrel domain-containing protein" evidence="1">
    <location>
        <begin position="36"/>
        <end position="186"/>
    </location>
</feature>
<keyword evidence="3" id="KW-1185">Reference proteome</keyword>